<dbReference type="RefSeq" id="WP_069305859.1">
    <property type="nucleotide sequence ID" value="NZ_MCRJ01000011.1"/>
</dbReference>
<dbReference type="InterPro" id="IPR027463">
    <property type="entry name" value="AcrB_DN_DC_subdom"/>
</dbReference>
<dbReference type="Gene3D" id="3.30.70.1320">
    <property type="entry name" value="Multidrug efflux transporter AcrB pore domain like"/>
    <property type="match status" value="1"/>
</dbReference>
<feature type="compositionally biased region" description="Pro residues" evidence="1">
    <location>
        <begin position="1048"/>
        <end position="1057"/>
    </location>
</feature>
<dbReference type="SUPFAM" id="SSF82866">
    <property type="entry name" value="Multidrug efflux transporter AcrB transmembrane domain"/>
    <property type="match status" value="2"/>
</dbReference>
<keyword evidence="2" id="KW-1133">Transmembrane helix</keyword>
<sequence length="1057" mass="110936">MSNRTAALTALFVRRPVLALVINALIVVAGLAAFNGVEIRELPDIDRPVVSITTDYDGAAPATIDTEITDVIESAVARVAGVSSISSTSQSGRSRVTVEFGQTVDIETAANDLRSAVDRIRNNLPDAADAPQVVKSDADSDPIMRVAVIGDGLSIEDLTTLVDDRIADPLAAVDGVADVQINGDREAIFRIDIDETALAARGLSIPDLVEALSTVTFDVPAGALRSDDQALTVRADARVISAEAMGNLLVDSATRVRDVASVSRGPDLTSSVLRVNGRTGIGLGIIRSSGSNTIDISNKVRATVDDLRATLPEGVEIFVTSDDANFINGALHEVEIALALGVIVVILVIYLFLADARATLIPAVTIPVSLIGTLAAVWLVGFSINILTLLALVLATGIVVDDAIVVLENIVRQRTLGLKSRAAAVVGTNEVFFAVLATTATLAAVFVPISFLPGQAGGLFREFGFVLAISVAISSITALTFAPMLAAYLLPETVAHGANRNVLARALDGVGAKLGGLYSVLLRASLAAPLIVVLASLVFGFLAFLTYKNLPEELTPQEDRGVILLRVSAPQGVSIDYMVRQTGQINEMLRPYVDSGEARALFAIAGRAGQTNSGFVVLTLADWNDRSRSQAVISAEINRKVAAIPGLRAIAFSPNSLGIRGGGQGLRFAILGPTYEGLEAAADNLIVAMSGRPEFNTPRLATDPTQPQLSIEIDRERVADLGIELSDLELALQAVLDGRQIAEVNVDGNAVPVKLLASSNPINDPKDLENLFLRTADGRMVPMSAVSTVRESADAPELAREERTRAVEVSTALGEGVAMRQALSAAQSLAAETLPPGYRIIPLGEAATLVETSSGLATTFGFAIIIVLLVLAAQFESFIAALIIIATVPFGLAAAVFAMALTGGSLNLYSQIGLVMLVGIMAKNGILIVEFANQLRDRGMGVREAIEEASTVRLRPVMMTMIATIVGAVPLVLAFGAGAEARIALGWVLVGGLGIATVFTLFLTPVVFLLLAPFAKPRVAAEQRLVAELAEADMIEERRRDERDAAGTPPPPPLPAE</sequence>
<dbReference type="PATRIC" id="fig|1439726.3.peg.793"/>
<keyword evidence="2" id="KW-0472">Membrane</keyword>
<keyword evidence="4" id="KW-1185">Reference proteome</keyword>
<gene>
    <name evidence="3" type="primary">bepE_2</name>
    <name evidence="3" type="ORF">A6302_00755</name>
</gene>
<feature type="transmembrane region" description="Helical" evidence="2">
    <location>
        <begin position="463"/>
        <end position="490"/>
    </location>
</feature>
<dbReference type="AlphaFoldDB" id="A0A1E3H6H7"/>
<dbReference type="GO" id="GO:0042910">
    <property type="term" value="F:xenobiotic transmembrane transporter activity"/>
    <property type="evidence" value="ECO:0007669"/>
    <property type="project" value="TreeGrafter"/>
</dbReference>
<name>A0A1E3H6H7_9HYPH</name>
<dbReference type="Gene3D" id="1.20.1640.10">
    <property type="entry name" value="Multidrug efflux transporter AcrB transmembrane domain"/>
    <property type="match status" value="2"/>
</dbReference>
<dbReference type="PRINTS" id="PR00702">
    <property type="entry name" value="ACRIFLAVINRP"/>
</dbReference>
<evidence type="ECO:0000256" key="1">
    <source>
        <dbReference type="SAM" id="MobiDB-lite"/>
    </source>
</evidence>
<dbReference type="GO" id="GO:0005886">
    <property type="term" value="C:plasma membrane"/>
    <property type="evidence" value="ECO:0007669"/>
    <property type="project" value="TreeGrafter"/>
</dbReference>
<dbReference type="Gene3D" id="3.30.2090.10">
    <property type="entry name" value="Multidrug efflux transporter AcrB TolC docking domain, DN and DC subdomains"/>
    <property type="match status" value="2"/>
</dbReference>
<feature type="transmembrane region" description="Helical" evidence="2">
    <location>
        <begin position="954"/>
        <end position="978"/>
    </location>
</feature>
<feature type="transmembrane region" description="Helical" evidence="2">
    <location>
        <begin position="908"/>
        <end position="933"/>
    </location>
</feature>
<feature type="transmembrane region" description="Helical" evidence="2">
    <location>
        <begin position="855"/>
        <end position="872"/>
    </location>
</feature>
<feature type="transmembrane region" description="Helical" evidence="2">
    <location>
        <begin position="879"/>
        <end position="902"/>
    </location>
</feature>
<feature type="transmembrane region" description="Helical" evidence="2">
    <location>
        <begin position="526"/>
        <end position="547"/>
    </location>
</feature>
<feature type="transmembrane region" description="Helical" evidence="2">
    <location>
        <begin position="336"/>
        <end position="353"/>
    </location>
</feature>
<evidence type="ECO:0000313" key="4">
    <source>
        <dbReference type="Proteomes" id="UP000094622"/>
    </source>
</evidence>
<dbReference type="SUPFAM" id="SSF82693">
    <property type="entry name" value="Multidrug efflux transporter AcrB pore domain, PN1, PN2, PC1 and PC2 subdomains"/>
    <property type="match status" value="3"/>
</dbReference>
<feature type="transmembrane region" description="Helical" evidence="2">
    <location>
        <begin position="984"/>
        <end position="1011"/>
    </location>
</feature>
<dbReference type="EMBL" id="MCRJ01000011">
    <property type="protein sequence ID" value="ODN71923.1"/>
    <property type="molecule type" value="Genomic_DNA"/>
</dbReference>
<dbReference type="Proteomes" id="UP000094622">
    <property type="component" value="Unassembled WGS sequence"/>
</dbReference>
<dbReference type="Gene3D" id="3.30.70.1430">
    <property type="entry name" value="Multidrug efflux transporter AcrB pore domain"/>
    <property type="match status" value="2"/>
</dbReference>
<feature type="compositionally biased region" description="Basic and acidic residues" evidence="1">
    <location>
        <begin position="1036"/>
        <end position="1045"/>
    </location>
</feature>
<dbReference type="InterPro" id="IPR001036">
    <property type="entry name" value="Acrflvin-R"/>
</dbReference>
<protein>
    <submittedName>
        <fullName evidence="3">Efflux pump membrane transporter BepE</fullName>
    </submittedName>
</protein>
<proteinExistence type="predicted"/>
<accession>A0A1E3H6H7</accession>
<dbReference type="PANTHER" id="PTHR32063">
    <property type="match status" value="1"/>
</dbReference>
<dbReference type="SUPFAM" id="SSF82714">
    <property type="entry name" value="Multidrug efflux transporter AcrB TolC docking domain, DN and DC subdomains"/>
    <property type="match status" value="2"/>
</dbReference>
<feature type="transmembrane region" description="Helical" evidence="2">
    <location>
        <begin position="360"/>
        <end position="380"/>
    </location>
</feature>
<organism evidence="3 4">
    <name type="scientific">Methylobrevis pamukkalensis</name>
    <dbReference type="NCBI Taxonomy" id="1439726"/>
    <lineage>
        <taxon>Bacteria</taxon>
        <taxon>Pseudomonadati</taxon>
        <taxon>Pseudomonadota</taxon>
        <taxon>Alphaproteobacteria</taxon>
        <taxon>Hyphomicrobiales</taxon>
        <taxon>Pleomorphomonadaceae</taxon>
        <taxon>Methylobrevis</taxon>
    </lineage>
</organism>
<comment type="caution">
    <text evidence="3">The sequence shown here is derived from an EMBL/GenBank/DDBJ whole genome shotgun (WGS) entry which is preliminary data.</text>
</comment>
<evidence type="ECO:0000313" key="3">
    <source>
        <dbReference type="EMBL" id="ODN71923.1"/>
    </source>
</evidence>
<dbReference type="Pfam" id="PF00873">
    <property type="entry name" value="ACR_tran"/>
    <property type="match status" value="1"/>
</dbReference>
<reference evidence="3 4" key="1">
    <citation type="submission" date="2016-07" db="EMBL/GenBank/DDBJ databases">
        <title>Draft Genome Sequence of Methylobrevis pamukkalensis PK2.</title>
        <authorList>
            <person name="Vasilenko O.V."/>
            <person name="Doronina N.V."/>
            <person name="Shmareva M.N."/>
            <person name="Tarlachkov S.V."/>
            <person name="Mustakhimov I."/>
            <person name="Trotsenko Y.A."/>
        </authorList>
    </citation>
    <scope>NUCLEOTIDE SEQUENCE [LARGE SCALE GENOMIC DNA]</scope>
    <source>
        <strain evidence="3 4">PK2</strain>
    </source>
</reference>
<evidence type="ECO:0000256" key="2">
    <source>
        <dbReference type="SAM" id="Phobius"/>
    </source>
</evidence>
<dbReference type="Gene3D" id="3.30.70.1440">
    <property type="entry name" value="Multidrug efflux transporter AcrB pore domain"/>
    <property type="match status" value="1"/>
</dbReference>
<feature type="transmembrane region" description="Helical" evidence="2">
    <location>
        <begin position="386"/>
        <end position="411"/>
    </location>
</feature>
<feature type="region of interest" description="Disordered" evidence="1">
    <location>
        <begin position="1036"/>
        <end position="1057"/>
    </location>
</feature>
<dbReference type="PANTHER" id="PTHR32063:SF14">
    <property type="entry name" value="BLL4319 PROTEIN"/>
    <property type="match status" value="1"/>
</dbReference>
<dbReference type="OrthoDB" id="9807350at2"/>
<feature type="transmembrane region" description="Helical" evidence="2">
    <location>
        <begin position="431"/>
        <end position="451"/>
    </location>
</feature>
<keyword evidence="2" id="KW-0812">Transmembrane</keyword>